<feature type="transmembrane region" description="Helical" evidence="1">
    <location>
        <begin position="260"/>
        <end position="282"/>
    </location>
</feature>
<keyword evidence="1" id="KW-1133">Transmembrane helix</keyword>
<feature type="transmembrane region" description="Helical" evidence="1">
    <location>
        <begin position="198"/>
        <end position="220"/>
    </location>
</feature>
<gene>
    <name evidence="2" type="ORF">ADN00_10970</name>
</gene>
<dbReference type="STRING" id="1134406.ADN00_10970"/>
<sequence length="700" mass="79242">MGLNHRLMGVAALKSGKKRFPIFEIVLLVLVFSLHFPILFSSPDAVLHYISEDESFYAFQIARNLVEGHGLTFDRVNPTNSIAPLWLVVLSPFFLLARFDLFLPLRMLVILSALLNAGAAILLYRLMRRMLSDSISMLAAAAWALLPNILKVTVQSGMESSLNAFLLAGFLLLAVKAAEKSCDQLTTREVLRLGGAAAALLLTRYDNLILVLVFGVWLVFRGSRMRYMVLVDAMLIFISVFGSFLLRFDLNTFYQFTRPAQWVLSLSLLIKPVVMYFSGMYFPPRTWPRWKTLGLTYGGMSFASLLIAGLLELAERLGWLPGFPRTVLVLDWLISLTLLGGLRFTLRLMARLRGFKPDGVEPTLRLQHQWKTWLRVWLAFLAPGAAALGAVLVWNWVNFQRVLPLNLLVKRWWTGHVTVYGRPPEIFVEAIGLSATPGEPWSFILTPMLDRLSRMVTTVLRVDDLELYQLMVVLFAVGFLAMAYQLARVGRNRGFLTIIDRGLAFLPLMTACFMTIGYYKLVGYVEMRPWYWIPEMMLTLLAMAFLTHRLIELAVEKAVPKALVEILGSVVAVSLLVAGISEQMELFSRKSFPDNPLLALESLEAETQQGDLIACVEAGKLAYLSTDRLIINLDGTVSSYKYFDLMKAQRSNEFFEHIGLDYVYGDRVAITLSEPYQYMFEDHLEKQEDIAGQTLFRYLP</sequence>
<feature type="transmembrane region" description="Helical" evidence="1">
    <location>
        <begin position="162"/>
        <end position="178"/>
    </location>
</feature>
<accession>A0A0P6XMP3</accession>
<feature type="transmembrane region" description="Helical" evidence="1">
    <location>
        <begin position="20"/>
        <end position="40"/>
    </location>
</feature>
<evidence type="ECO:0008006" key="4">
    <source>
        <dbReference type="Google" id="ProtNLM"/>
    </source>
</evidence>
<evidence type="ECO:0000256" key="1">
    <source>
        <dbReference type="SAM" id="Phobius"/>
    </source>
</evidence>
<feature type="transmembrane region" description="Helical" evidence="1">
    <location>
        <begin position="531"/>
        <end position="551"/>
    </location>
</feature>
<evidence type="ECO:0000313" key="2">
    <source>
        <dbReference type="EMBL" id="KPL76489.1"/>
    </source>
</evidence>
<feature type="transmembrane region" description="Helical" evidence="1">
    <location>
        <begin position="108"/>
        <end position="127"/>
    </location>
</feature>
<comment type="caution">
    <text evidence="2">The sequence shown here is derived from an EMBL/GenBank/DDBJ whole genome shotgun (WGS) entry which is preliminary data.</text>
</comment>
<name>A0A0P6XMP3_9CHLR</name>
<proteinExistence type="predicted"/>
<reference evidence="2 3" key="1">
    <citation type="submission" date="2015-07" db="EMBL/GenBank/DDBJ databases">
        <title>Genome sequence of Ornatilinea apprima DSM 23815.</title>
        <authorList>
            <person name="Hemp J."/>
            <person name="Ward L.M."/>
            <person name="Pace L.A."/>
            <person name="Fischer W.W."/>
        </authorList>
    </citation>
    <scope>NUCLEOTIDE SEQUENCE [LARGE SCALE GENOMIC DNA]</scope>
    <source>
        <strain evidence="2 3">P3M-1</strain>
    </source>
</reference>
<keyword evidence="1" id="KW-0472">Membrane</keyword>
<dbReference type="EMBL" id="LGCL01000025">
    <property type="protein sequence ID" value="KPL76489.1"/>
    <property type="molecule type" value="Genomic_DNA"/>
</dbReference>
<dbReference type="RefSeq" id="WP_075063056.1">
    <property type="nucleotide sequence ID" value="NZ_LGCL01000025.1"/>
</dbReference>
<organism evidence="2 3">
    <name type="scientific">Ornatilinea apprima</name>
    <dbReference type="NCBI Taxonomy" id="1134406"/>
    <lineage>
        <taxon>Bacteria</taxon>
        <taxon>Bacillati</taxon>
        <taxon>Chloroflexota</taxon>
        <taxon>Anaerolineae</taxon>
        <taxon>Anaerolineales</taxon>
        <taxon>Anaerolineaceae</taxon>
        <taxon>Ornatilinea</taxon>
    </lineage>
</organism>
<protein>
    <recommendedName>
        <fullName evidence="4">Glycosyltransferase RgtA/B/C/D-like domain-containing protein</fullName>
    </recommendedName>
</protein>
<feature type="transmembrane region" description="Helical" evidence="1">
    <location>
        <begin position="467"/>
        <end position="486"/>
    </location>
</feature>
<feature type="transmembrane region" description="Helical" evidence="1">
    <location>
        <begin position="326"/>
        <end position="346"/>
    </location>
</feature>
<dbReference type="AlphaFoldDB" id="A0A0P6XMP3"/>
<keyword evidence="1" id="KW-0812">Transmembrane</keyword>
<feature type="transmembrane region" description="Helical" evidence="1">
    <location>
        <begin position="563"/>
        <end position="581"/>
    </location>
</feature>
<feature type="transmembrane region" description="Helical" evidence="1">
    <location>
        <begin position="498"/>
        <end position="519"/>
    </location>
</feature>
<evidence type="ECO:0000313" key="3">
    <source>
        <dbReference type="Proteomes" id="UP000050417"/>
    </source>
</evidence>
<feature type="transmembrane region" description="Helical" evidence="1">
    <location>
        <begin position="227"/>
        <end position="248"/>
    </location>
</feature>
<feature type="transmembrane region" description="Helical" evidence="1">
    <location>
        <begin position="294"/>
        <end position="314"/>
    </location>
</feature>
<dbReference type="OrthoDB" id="9125015at2"/>
<keyword evidence="3" id="KW-1185">Reference proteome</keyword>
<dbReference type="Proteomes" id="UP000050417">
    <property type="component" value="Unassembled WGS sequence"/>
</dbReference>
<feature type="transmembrane region" description="Helical" evidence="1">
    <location>
        <begin position="374"/>
        <end position="397"/>
    </location>
</feature>